<dbReference type="EMBL" id="QGKL01000042">
    <property type="protein sequence ID" value="PWQ93431.1"/>
    <property type="molecule type" value="Genomic_DNA"/>
</dbReference>
<dbReference type="PANTHER" id="PTHR14136:SF17">
    <property type="entry name" value="BTB_POZ DOMAIN-CONTAINING PROTEIN KCTD9"/>
    <property type="match status" value="1"/>
</dbReference>
<name>A0A317C5D7_9GAMM</name>
<feature type="transmembrane region" description="Helical" evidence="1">
    <location>
        <begin position="291"/>
        <end position="312"/>
    </location>
</feature>
<dbReference type="Pfam" id="PF13599">
    <property type="entry name" value="Pentapeptide_4"/>
    <property type="match status" value="1"/>
</dbReference>
<comment type="caution">
    <text evidence="2">The sequence shown here is derived from an EMBL/GenBank/DDBJ whole genome shotgun (WGS) entry which is preliminary data.</text>
</comment>
<dbReference type="InterPro" id="IPR001646">
    <property type="entry name" value="5peptide_repeat"/>
</dbReference>
<keyword evidence="1" id="KW-0472">Membrane</keyword>
<evidence type="ECO:0000313" key="3">
    <source>
        <dbReference type="Proteomes" id="UP000245506"/>
    </source>
</evidence>
<dbReference type="SUPFAM" id="SSF141571">
    <property type="entry name" value="Pentapeptide repeat-like"/>
    <property type="match status" value="2"/>
</dbReference>
<keyword evidence="3" id="KW-1185">Reference proteome</keyword>
<dbReference type="OrthoDB" id="9806704at2"/>
<dbReference type="InterPro" id="IPR051082">
    <property type="entry name" value="Pentapeptide-BTB/POZ_domain"/>
</dbReference>
<dbReference type="Proteomes" id="UP000245506">
    <property type="component" value="Unassembled WGS sequence"/>
</dbReference>
<proteinExistence type="predicted"/>
<dbReference type="PANTHER" id="PTHR14136">
    <property type="entry name" value="BTB_POZ DOMAIN-CONTAINING PROTEIN KCTD9"/>
    <property type="match status" value="1"/>
</dbReference>
<evidence type="ECO:0000313" key="2">
    <source>
        <dbReference type="EMBL" id="PWQ93431.1"/>
    </source>
</evidence>
<accession>A0A317C5D7</accession>
<organism evidence="2 3">
    <name type="scientific">Leucothrix arctica</name>
    <dbReference type="NCBI Taxonomy" id="1481894"/>
    <lineage>
        <taxon>Bacteria</taxon>
        <taxon>Pseudomonadati</taxon>
        <taxon>Pseudomonadota</taxon>
        <taxon>Gammaproteobacteria</taxon>
        <taxon>Thiotrichales</taxon>
        <taxon>Thiotrichaceae</taxon>
        <taxon>Leucothrix</taxon>
    </lineage>
</organism>
<dbReference type="AlphaFoldDB" id="A0A317C5D7"/>
<sequence length="437" mass="49447">MPEQSNAELINKSVKKWNSWFENRFKPDSYFDLSNAEIIKKDLQGIMLSGVSLKGADLSKSNMSGVYLGNTLLEGANLEECVLSSSNFCSGDLVKVNFTSTVANSVNFCGVTLTDINFRESNLTESQFNGTEIKKGYFPSATMEKAEFNGATLVECNYYKADLENSEFNGALVNSCDFSNANLANSKLNGSLIDNCNFTSANLKNSYFIEADLKNIKLINADMSGCNLCGAKLNHIDLKGVNLENSDLTNTELEHADLRFTKNYLLNSTYIRNTRFAVNARDPWSVLRKTYTGPAMLITLLALALATLPYTMKAIYWAAINVYQNHIGINLTCESYQCYSIIELLLGFDKEWFHQIIIFVLLFYNTFRGFLTYIISLMREEEERSGYSPQWSGTYFWQGYKPLYHAHKILNIVKIIAISVFLYNLYYWATKLVFVSS</sequence>
<dbReference type="Pfam" id="PF00805">
    <property type="entry name" value="Pentapeptide"/>
    <property type="match status" value="3"/>
</dbReference>
<evidence type="ECO:0000256" key="1">
    <source>
        <dbReference type="SAM" id="Phobius"/>
    </source>
</evidence>
<feature type="transmembrane region" description="Helical" evidence="1">
    <location>
        <begin position="409"/>
        <end position="429"/>
    </location>
</feature>
<feature type="transmembrane region" description="Helical" evidence="1">
    <location>
        <begin position="352"/>
        <end position="375"/>
    </location>
</feature>
<evidence type="ECO:0008006" key="4">
    <source>
        <dbReference type="Google" id="ProtNLM"/>
    </source>
</evidence>
<dbReference type="RefSeq" id="WP_109825208.1">
    <property type="nucleotide sequence ID" value="NZ_QGKL01000042.1"/>
</dbReference>
<reference evidence="2 3" key="1">
    <citation type="submission" date="2018-05" db="EMBL/GenBank/DDBJ databases">
        <title>Leucothrix arctica sp. nov., isolated from Arctic seawater.</title>
        <authorList>
            <person name="Choi A."/>
            <person name="Baek K."/>
        </authorList>
    </citation>
    <scope>NUCLEOTIDE SEQUENCE [LARGE SCALE GENOMIC DNA]</scope>
    <source>
        <strain evidence="2 3">IMCC9719</strain>
    </source>
</reference>
<gene>
    <name evidence="2" type="ORF">DKT75_17530</name>
</gene>
<keyword evidence="1" id="KW-0812">Transmembrane</keyword>
<protein>
    <recommendedName>
        <fullName evidence="4">Pentapeptide repeat-containing protein</fullName>
    </recommendedName>
</protein>
<keyword evidence="1" id="KW-1133">Transmembrane helix</keyword>
<dbReference type="Gene3D" id="2.160.20.80">
    <property type="entry name" value="E3 ubiquitin-protein ligase SopA"/>
    <property type="match status" value="2"/>
</dbReference>